<dbReference type="AlphaFoldDB" id="A0A3A3ABC6"/>
<dbReference type="STRING" id="2070753.A0A3A3ABC6"/>
<dbReference type="OrthoDB" id="5417577at2759"/>
<keyword evidence="3" id="KW-1185">Reference proteome</keyword>
<evidence type="ECO:0000256" key="1">
    <source>
        <dbReference type="SAM" id="SignalP"/>
    </source>
</evidence>
<dbReference type="InterPro" id="IPR029055">
    <property type="entry name" value="Ntn_hydrolases_N"/>
</dbReference>
<name>A0A3A3ABC6_9EURO</name>
<accession>A0A3A3ABC6</accession>
<sequence length="84" mass="8788">MSSVRRVALLAVVSLFLLITHLPSANTSPVQVNEDGKVKKVEHGKLGAVASESSICSHHGAEMLKNGGNAADAVSDSAQWYMLG</sequence>
<dbReference type="Proteomes" id="UP000266188">
    <property type="component" value="Unassembled WGS sequence"/>
</dbReference>
<organism evidence="2 3">
    <name type="scientific">Aspergillus sclerotialis</name>
    <dbReference type="NCBI Taxonomy" id="2070753"/>
    <lineage>
        <taxon>Eukaryota</taxon>
        <taxon>Fungi</taxon>
        <taxon>Dikarya</taxon>
        <taxon>Ascomycota</taxon>
        <taxon>Pezizomycotina</taxon>
        <taxon>Eurotiomycetes</taxon>
        <taxon>Eurotiomycetidae</taxon>
        <taxon>Eurotiales</taxon>
        <taxon>Aspergillaceae</taxon>
        <taxon>Aspergillus</taxon>
        <taxon>Aspergillus subgen. Polypaecilum</taxon>
    </lineage>
</organism>
<dbReference type="EMBL" id="MVGC01000005">
    <property type="protein sequence ID" value="RJE27295.1"/>
    <property type="molecule type" value="Genomic_DNA"/>
</dbReference>
<comment type="caution">
    <text evidence="2">The sequence shown here is derived from an EMBL/GenBank/DDBJ whole genome shotgun (WGS) entry which is preliminary data.</text>
</comment>
<keyword evidence="1" id="KW-0732">Signal</keyword>
<protein>
    <submittedName>
        <fullName evidence="2">Gamma-glutamyltranspeptidase</fullName>
    </submittedName>
</protein>
<reference evidence="3" key="1">
    <citation type="submission" date="2017-02" db="EMBL/GenBank/DDBJ databases">
        <authorList>
            <person name="Tafer H."/>
            <person name="Lopandic K."/>
        </authorList>
    </citation>
    <scope>NUCLEOTIDE SEQUENCE [LARGE SCALE GENOMIC DNA]</scope>
    <source>
        <strain evidence="3">CBS 366.77</strain>
    </source>
</reference>
<feature type="signal peptide" evidence="1">
    <location>
        <begin position="1"/>
        <end position="27"/>
    </location>
</feature>
<evidence type="ECO:0000313" key="3">
    <source>
        <dbReference type="Proteomes" id="UP000266188"/>
    </source>
</evidence>
<gene>
    <name evidence="2" type="ORF">PHISCL_00305</name>
</gene>
<evidence type="ECO:0000313" key="2">
    <source>
        <dbReference type="EMBL" id="RJE27295.1"/>
    </source>
</evidence>
<feature type="chain" id="PRO_5017384007" evidence="1">
    <location>
        <begin position="28"/>
        <end position="84"/>
    </location>
</feature>
<dbReference type="SUPFAM" id="SSF56235">
    <property type="entry name" value="N-terminal nucleophile aminohydrolases (Ntn hydrolases)"/>
    <property type="match status" value="1"/>
</dbReference>
<proteinExistence type="predicted"/>